<dbReference type="NCBIfam" id="TIGR00369">
    <property type="entry name" value="unchar_dom_1"/>
    <property type="match status" value="1"/>
</dbReference>
<dbReference type="Pfam" id="PF03061">
    <property type="entry name" value="4HBT"/>
    <property type="match status" value="1"/>
</dbReference>
<dbReference type="InterPro" id="IPR006683">
    <property type="entry name" value="Thioestr_dom"/>
</dbReference>
<evidence type="ECO:0000313" key="5">
    <source>
        <dbReference type="Proteomes" id="UP000315889"/>
    </source>
</evidence>
<gene>
    <name evidence="4" type="ORF">EVB03_03490</name>
</gene>
<dbReference type="GO" id="GO:0061522">
    <property type="term" value="F:1,4-dihydroxy-2-naphthoyl-CoA thioesterase activity"/>
    <property type="evidence" value="ECO:0007669"/>
    <property type="project" value="TreeGrafter"/>
</dbReference>
<dbReference type="PANTHER" id="PTHR43240:SF5">
    <property type="entry name" value="1,4-DIHYDROXY-2-NAPHTHOYL-COA THIOESTERASE 1"/>
    <property type="match status" value="1"/>
</dbReference>
<sequence>MASIWYQTPDPALIDAMSEGTIDEHLGIKITKVGDNYLTGTMPADKRTFQPYGVVHGGANVVLAESLGSIAGAHVIDTNSLLCLGQEVSATHLRPVSSGIVTGTARPIHLGKRSHVWEIRLENDQGKLSCIAKLILAIVPKDPA</sequence>
<comment type="similarity">
    <text evidence="1">Belongs to the thioesterase PaaI family.</text>
</comment>
<dbReference type="GO" id="GO:0005829">
    <property type="term" value="C:cytosol"/>
    <property type="evidence" value="ECO:0007669"/>
    <property type="project" value="TreeGrafter"/>
</dbReference>
<dbReference type="InterPro" id="IPR029069">
    <property type="entry name" value="HotDog_dom_sf"/>
</dbReference>
<dbReference type="SUPFAM" id="SSF54637">
    <property type="entry name" value="Thioesterase/thiol ester dehydrase-isomerase"/>
    <property type="match status" value="1"/>
</dbReference>
<feature type="domain" description="Thioesterase" evidence="3">
    <location>
        <begin position="52"/>
        <end position="130"/>
    </location>
</feature>
<keyword evidence="2" id="KW-0378">Hydrolase</keyword>
<dbReference type="PANTHER" id="PTHR43240">
    <property type="entry name" value="1,4-DIHYDROXY-2-NAPHTHOYL-COA THIOESTERASE 1"/>
    <property type="match status" value="1"/>
</dbReference>
<proteinExistence type="inferred from homology"/>
<evidence type="ECO:0000256" key="1">
    <source>
        <dbReference type="ARBA" id="ARBA00008324"/>
    </source>
</evidence>
<protein>
    <submittedName>
        <fullName evidence="4">Hotdog fold thioesterase</fullName>
    </submittedName>
</protein>
<evidence type="ECO:0000259" key="3">
    <source>
        <dbReference type="Pfam" id="PF03061"/>
    </source>
</evidence>
<dbReference type="Proteomes" id="UP000315889">
    <property type="component" value="Unassembled WGS sequence"/>
</dbReference>
<dbReference type="Gene3D" id="3.10.129.10">
    <property type="entry name" value="Hotdog Thioesterase"/>
    <property type="match status" value="1"/>
</dbReference>
<dbReference type="CDD" id="cd03443">
    <property type="entry name" value="PaaI_thioesterase"/>
    <property type="match status" value="1"/>
</dbReference>
<organism evidence="4 5">
    <name type="scientific">SAR92 clade bacterium</name>
    <dbReference type="NCBI Taxonomy" id="2315479"/>
    <lineage>
        <taxon>Bacteria</taxon>
        <taxon>Pseudomonadati</taxon>
        <taxon>Pseudomonadota</taxon>
        <taxon>Gammaproteobacteria</taxon>
        <taxon>Cellvibrionales</taxon>
        <taxon>Porticoccaceae</taxon>
        <taxon>SAR92 clade</taxon>
    </lineage>
</organism>
<name>A0A520MHT0_9GAMM</name>
<dbReference type="EMBL" id="SHBP01000003">
    <property type="protein sequence ID" value="RZO20785.1"/>
    <property type="molecule type" value="Genomic_DNA"/>
</dbReference>
<accession>A0A520MHT0</accession>
<reference evidence="4 5" key="1">
    <citation type="submission" date="2019-02" db="EMBL/GenBank/DDBJ databases">
        <title>Prokaryotic population dynamics and viral predation in marine succession experiment using metagenomics: the confinement effect.</title>
        <authorList>
            <person name="Haro-Moreno J.M."/>
            <person name="Rodriguez-Valera F."/>
            <person name="Lopez-Perez M."/>
        </authorList>
    </citation>
    <scope>NUCLEOTIDE SEQUENCE [LARGE SCALE GENOMIC DNA]</scope>
    <source>
        <strain evidence="4">MED-G170</strain>
    </source>
</reference>
<dbReference type="AlphaFoldDB" id="A0A520MHT0"/>
<comment type="caution">
    <text evidence="4">The sequence shown here is derived from an EMBL/GenBank/DDBJ whole genome shotgun (WGS) entry which is preliminary data.</text>
</comment>
<evidence type="ECO:0000256" key="2">
    <source>
        <dbReference type="ARBA" id="ARBA00022801"/>
    </source>
</evidence>
<evidence type="ECO:0000313" key="4">
    <source>
        <dbReference type="EMBL" id="RZO20785.1"/>
    </source>
</evidence>
<dbReference type="InterPro" id="IPR003736">
    <property type="entry name" value="PAAI_dom"/>
</dbReference>